<organism evidence="2">
    <name type="scientific">Arundo donax</name>
    <name type="common">Giant reed</name>
    <name type="synonym">Donax arundinaceus</name>
    <dbReference type="NCBI Taxonomy" id="35708"/>
    <lineage>
        <taxon>Eukaryota</taxon>
        <taxon>Viridiplantae</taxon>
        <taxon>Streptophyta</taxon>
        <taxon>Embryophyta</taxon>
        <taxon>Tracheophyta</taxon>
        <taxon>Spermatophyta</taxon>
        <taxon>Magnoliopsida</taxon>
        <taxon>Liliopsida</taxon>
        <taxon>Poales</taxon>
        <taxon>Poaceae</taxon>
        <taxon>PACMAD clade</taxon>
        <taxon>Arundinoideae</taxon>
        <taxon>Arundineae</taxon>
        <taxon>Arundo</taxon>
    </lineage>
</organism>
<dbReference type="PANTHER" id="PTHR47186:SF41">
    <property type="entry name" value="OS12G0131701 PROTEIN"/>
    <property type="match status" value="1"/>
</dbReference>
<dbReference type="EMBL" id="GBRH01186686">
    <property type="protein sequence ID" value="JAE11210.1"/>
    <property type="molecule type" value="Transcribed_RNA"/>
</dbReference>
<dbReference type="InterPro" id="IPR058922">
    <property type="entry name" value="WHD_DRP"/>
</dbReference>
<dbReference type="InterPro" id="IPR032675">
    <property type="entry name" value="LRR_dom_sf"/>
</dbReference>
<proteinExistence type="predicted"/>
<protein>
    <recommendedName>
        <fullName evidence="1">Disease resistance protein winged helix domain-containing protein</fullName>
    </recommendedName>
</protein>
<dbReference type="Gene3D" id="3.80.10.10">
    <property type="entry name" value="Ribonuclease Inhibitor"/>
    <property type="match status" value="1"/>
</dbReference>
<sequence length="273" mass="31241">MASDLEETGNHIFSQLVWRSFFHDVETTWSWGKKNFGYRDVTTCKVHDLMHDLAVDISGNECLCLHKLSEINRIQQDVRHLASPHPHKIGFILQHCRIIRTVFSLYKHPTGSAQYLNNIINSTLRVLGLQIYGIKAFSFEPAFMKHLRYLDFSCCPIEAVPEVTSALYNLQVLVLNNCSRLNQPPEGTKYMVNLRHVYLDGCHNLKCMPADLGQLSLLRTLTKYVVGNDPGRGIKELRNLKLGGRLHIYDLRKVNNALDAKEADLETNNILRI</sequence>
<dbReference type="PANTHER" id="PTHR47186">
    <property type="entry name" value="LEUCINE-RICH REPEAT-CONTAINING PROTEIN 57"/>
    <property type="match status" value="1"/>
</dbReference>
<feature type="domain" description="Disease resistance protein winged helix" evidence="1">
    <location>
        <begin position="3"/>
        <end position="54"/>
    </location>
</feature>
<reference evidence="2" key="1">
    <citation type="submission" date="2014-09" db="EMBL/GenBank/DDBJ databases">
        <authorList>
            <person name="Magalhaes I.L.F."/>
            <person name="Oliveira U."/>
            <person name="Santos F.R."/>
            <person name="Vidigal T.H.D.A."/>
            <person name="Brescovit A.D."/>
            <person name="Santos A.J."/>
        </authorList>
    </citation>
    <scope>NUCLEOTIDE SEQUENCE</scope>
    <source>
        <tissue evidence="2">Shoot tissue taken approximately 20 cm above the soil surface</tissue>
    </source>
</reference>
<accession>A0A0A9FDW4</accession>
<evidence type="ECO:0000313" key="2">
    <source>
        <dbReference type="EMBL" id="JAE11210.1"/>
    </source>
</evidence>
<dbReference type="Pfam" id="PF23559">
    <property type="entry name" value="WHD_DRP"/>
    <property type="match status" value="1"/>
</dbReference>
<evidence type="ECO:0000259" key="1">
    <source>
        <dbReference type="Pfam" id="PF23559"/>
    </source>
</evidence>
<name>A0A0A9FDW4_ARUDO</name>
<reference evidence="2" key="2">
    <citation type="journal article" date="2015" name="Data Brief">
        <title>Shoot transcriptome of the giant reed, Arundo donax.</title>
        <authorList>
            <person name="Barrero R.A."/>
            <person name="Guerrero F.D."/>
            <person name="Moolhuijzen P."/>
            <person name="Goolsby J.A."/>
            <person name="Tidwell J."/>
            <person name="Bellgard S.E."/>
            <person name="Bellgard M.I."/>
        </authorList>
    </citation>
    <scope>NUCLEOTIDE SEQUENCE</scope>
    <source>
        <tissue evidence="2">Shoot tissue taken approximately 20 cm above the soil surface</tissue>
    </source>
</reference>
<dbReference type="SUPFAM" id="SSF52058">
    <property type="entry name" value="L domain-like"/>
    <property type="match status" value="1"/>
</dbReference>
<dbReference type="AlphaFoldDB" id="A0A0A9FDW4"/>